<feature type="transmembrane region" description="Helical" evidence="8">
    <location>
        <begin position="201"/>
        <end position="222"/>
    </location>
</feature>
<evidence type="ECO:0000256" key="1">
    <source>
        <dbReference type="ARBA" id="ARBA00004651"/>
    </source>
</evidence>
<dbReference type="Proteomes" id="UP000422764">
    <property type="component" value="Chromosome"/>
</dbReference>
<comment type="subcellular location">
    <subcellularLocation>
        <location evidence="1 8">Cell membrane</location>
        <topology evidence="1 8">Multi-pass membrane protein</topology>
    </subcellularLocation>
</comment>
<keyword evidence="5 8" id="KW-0812">Transmembrane</keyword>
<evidence type="ECO:0000256" key="4">
    <source>
        <dbReference type="ARBA" id="ARBA00022475"/>
    </source>
</evidence>
<feature type="transmembrane region" description="Helical" evidence="8">
    <location>
        <begin position="228"/>
        <end position="246"/>
    </location>
</feature>
<proteinExistence type="inferred from homology"/>
<evidence type="ECO:0000313" key="9">
    <source>
        <dbReference type="EMBL" id="QGU96065.1"/>
    </source>
</evidence>
<evidence type="ECO:0000313" key="10">
    <source>
        <dbReference type="Proteomes" id="UP000422764"/>
    </source>
</evidence>
<keyword evidence="3" id="KW-0813">Transport</keyword>
<dbReference type="InterPro" id="IPR002781">
    <property type="entry name" value="TM_pro_TauE-like"/>
</dbReference>
<comment type="similarity">
    <text evidence="2 8">Belongs to the 4-toluene sulfonate uptake permease (TSUP) (TC 2.A.102) family.</text>
</comment>
<feature type="transmembrane region" description="Helical" evidence="8">
    <location>
        <begin position="138"/>
        <end position="164"/>
    </location>
</feature>
<evidence type="ECO:0000256" key="8">
    <source>
        <dbReference type="RuleBase" id="RU363041"/>
    </source>
</evidence>
<keyword evidence="6 8" id="KW-1133">Transmembrane helix</keyword>
<reference evidence="9 10" key="1">
    <citation type="submission" date="2019-12" db="EMBL/GenBank/DDBJ databases">
        <title>Genome sequenceing of Clostridium bovifaecis.</title>
        <authorList>
            <person name="Yao Y."/>
        </authorList>
    </citation>
    <scope>NUCLEOTIDE SEQUENCE [LARGE SCALE GENOMIC DNA]</scope>
    <source>
        <strain evidence="9 10">BXX</strain>
    </source>
</reference>
<keyword evidence="10" id="KW-1185">Reference proteome</keyword>
<feature type="transmembrane region" description="Helical" evidence="8">
    <location>
        <begin position="176"/>
        <end position="194"/>
    </location>
</feature>
<keyword evidence="4 8" id="KW-1003">Cell membrane</keyword>
<dbReference type="GO" id="GO:0005886">
    <property type="term" value="C:plasma membrane"/>
    <property type="evidence" value="ECO:0007669"/>
    <property type="project" value="UniProtKB-SubCell"/>
</dbReference>
<name>A0A6I6FDW2_9CLOT</name>
<dbReference type="Pfam" id="PF01925">
    <property type="entry name" value="TauE"/>
    <property type="match status" value="1"/>
</dbReference>
<dbReference type="AlphaFoldDB" id="A0A6I6FDW2"/>
<evidence type="ECO:0000256" key="6">
    <source>
        <dbReference type="ARBA" id="ARBA00022989"/>
    </source>
</evidence>
<dbReference type="PANTHER" id="PTHR30269">
    <property type="entry name" value="TRANSMEMBRANE PROTEIN YFCA"/>
    <property type="match status" value="1"/>
</dbReference>
<feature type="transmembrane region" description="Helical" evidence="8">
    <location>
        <begin position="97"/>
        <end position="117"/>
    </location>
</feature>
<dbReference type="InterPro" id="IPR052017">
    <property type="entry name" value="TSUP"/>
</dbReference>
<evidence type="ECO:0000256" key="2">
    <source>
        <dbReference type="ARBA" id="ARBA00009142"/>
    </source>
</evidence>
<organism evidence="9 10">
    <name type="scientific">Clostridium bovifaecis</name>
    <dbReference type="NCBI Taxonomy" id="2184719"/>
    <lineage>
        <taxon>Bacteria</taxon>
        <taxon>Bacillati</taxon>
        <taxon>Bacillota</taxon>
        <taxon>Clostridia</taxon>
        <taxon>Eubacteriales</taxon>
        <taxon>Clostridiaceae</taxon>
        <taxon>Clostridium</taxon>
    </lineage>
</organism>
<feature type="transmembrane region" description="Helical" evidence="8">
    <location>
        <begin position="71"/>
        <end position="91"/>
    </location>
</feature>
<evidence type="ECO:0000256" key="3">
    <source>
        <dbReference type="ARBA" id="ARBA00022448"/>
    </source>
</evidence>
<accession>A0A6I6FDW2</accession>
<keyword evidence="7 8" id="KW-0472">Membrane</keyword>
<evidence type="ECO:0000256" key="7">
    <source>
        <dbReference type="ARBA" id="ARBA00023136"/>
    </source>
</evidence>
<dbReference type="EMBL" id="CP046522">
    <property type="protein sequence ID" value="QGU96065.1"/>
    <property type="molecule type" value="Genomic_DNA"/>
</dbReference>
<sequence length="247" mass="26388">MVKILIILLTGTVAGFLNTVAAGGTLIAIPILIFLGLPSAVANGTNRIALILESIVGVTNFKRKGYFDSKFGLILGIPAVIGSIIGARIAIELPDHVFNKIFALIMILVIGFIVWDSKRKVKESKDIITKKQKIISGILFFFVGIYGGVIQAGIGFIIILALTVTTDFSLTKINSLKVFVVAMYIIPSLLVFVVNGKVEWLLGLTLALGNGIGAYIGSNFAVNKGDKYIKVILIIAVAIMAVKLIIS</sequence>
<gene>
    <name evidence="9" type="ORF">GOM49_14055</name>
</gene>
<dbReference type="PANTHER" id="PTHR30269:SF0">
    <property type="entry name" value="MEMBRANE TRANSPORTER PROTEIN YFCA-RELATED"/>
    <property type="match status" value="1"/>
</dbReference>
<protein>
    <recommendedName>
        <fullName evidence="8">Probable membrane transporter protein</fullName>
    </recommendedName>
</protein>
<evidence type="ECO:0000256" key="5">
    <source>
        <dbReference type="ARBA" id="ARBA00022692"/>
    </source>
</evidence>